<dbReference type="GO" id="GO:0005737">
    <property type="term" value="C:cytoplasm"/>
    <property type="evidence" value="ECO:0007669"/>
    <property type="project" value="UniProtKB-SubCell"/>
</dbReference>
<dbReference type="PANTHER" id="PTHR43692:SF1">
    <property type="entry name" value="UDP-N-ACETYLMURAMOYLALANINE--D-GLUTAMATE LIGASE"/>
    <property type="match status" value="1"/>
</dbReference>
<feature type="domain" description="Mur ligase C-terminal" evidence="9">
    <location>
        <begin position="357"/>
        <end position="476"/>
    </location>
</feature>
<feature type="binding site" evidence="7">
    <location>
        <begin position="144"/>
        <end position="150"/>
    </location>
    <ligand>
        <name>ATP</name>
        <dbReference type="ChEBI" id="CHEBI:30616"/>
    </ligand>
</feature>
<dbReference type="AlphaFoldDB" id="A0A175RHW8"/>
<dbReference type="SUPFAM" id="SSF53244">
    <property type="entry name" value="MurD-like peptide ligases, peptide-binding domain"/>
    <property type="match status" value="1"/>
</dbReference>
<keyword evidence="6 7" id="KW-0067">ATP-binding</keyword>
<keyword evidence="3 7" id="KW-0963">Cytoplasm</keyword>
<dbReference type="RefSeq" id="WP_058727094.1">
    <property type="nucleotide sequence ID" value="NZ_LDQC01000116.1"/>
</dbReference>
<keyword evidence="7 8" id="KW-0573">Peptidoglycan synthesis</keyword>
<keyword evidence="5 7" id="KW-0547">Nucleotide-binding</keyword>
<evidence type="ECO:0000256" key="4">
    <source>
        <dbReference type="ARBA" id="ARBA00022598"/>
    </source>
</evidence>
<evidence type="ECO:0000256" key="3">
    <source>
        <dbReference type="ARBA" id="ARBA00022490"/>
    </source>
</evidence>
<dbReference type="InterPro" id="IPR036291">
    <property type="entry name" value="NAD(P)-bd_dom_sf"/>
</dbReference>
<protein>
    <recommendedName>
        <fullName evidence="7 8">UDP-N-acetylmuramoylalanine--D-glutamate ligase</fullName>
        <ecNumber evidence="7 8">6.3.2.9</ecNumber>
    </recommendedName>
    <alternativeName>
        <fullName evidence="7">D-glutamic acid-adding enzyme</fullName>
    </alternativeName>
    <alternativeName>
        <fullName evidence="7">UDP-N-acetylmuramoyl-L-alanyl-D-glutamate synthetase</fullName>
    </alternativeName>
</protein>
<evidence type="ECO:0000256" key="7">
    <source>
        <dbReference type="HAMAP-Rule" id="MF_00639"/>
    </source>
</evidence>
<comment type="function">
    <text evidence="7 8">Cell wall formation. Catalyzes the addition of glutamate to the nucleotide precursor UDP-N-acetylmuramoyl-L-alanine (UMA).</text>
</comment>
<reference evidence="11 12" key="1">
    <citation type="journal article" date="2016" name="Front. Microbiol.">
        <title>Genomic Resource of Rice Seed Associated Bacteria.</title>
        <authorList>
            <person name="Midha S."/>
            <person name="Bansal K."/>
            <person name="Sharma S."/>
            <person name="Kumar N."/>
            <person name="Patil P.P."/>
            <person name="Chaudhry V."/>
            <person name="Patil P.B."/>
        </authorList>
    </citation>
    <scope>NUCLEOTIDE SEQUENCE [LARGE SCALE GENOMIC DNA]</scope>
    <source>
        <strain evidence="11 12">NS184</strain>
    </source>
</reference>
<dbReference type="GO" id="GO:0051301">
    <property type="term" value="P:cell division"/>
    <property type="evidence" value="ECO:0007669"/>
    <property type="project" value="UniProtKB-KW"/>
</dbReference>
<evidence type="ECO:0000313" key="12">
    <source>
        <dbReference type="Proteomes" id="UP000078252"/>
    </source>
</evidence>
<dbReference type="STRING" id="33881.NS184_16120"/>
<dbReference type="GO" id="GO:0008764">
    <property type="term" value="F:UDP-N-acetylmuramoylalanine-D-glutamate ligase activity"/>
    <property type="evidence" value="ECO:0007669"/>
    <property type="project" value="UniProtKB-UniRule"/>
</dbReference>
<dbReference type="Gene3D" id="3.40.1190.10">
    <property type="entry name" value="Mur-like, catalytic domain"/>
    <property type="match status" value="1"/>
</dbReference>
<dbReference type="Pfam" id="PF02875">
    <property type="entry name" value="Mur_ligase_C"/>
    <property type="match status" value="1"/>
</dbReference>
<keyword evidence="4 7" id="KW-0436">Ligase</keyword>
<dbReference type="EC" id="6.3.2.9" evidence="7 8"/>
<dbReference type="InterPro" id="IPR005762">
    <property type="entry name" value="MurD"/>
</dbReference>
<dbReference type="GO" id="GO:0005524">
    <property type="term" value="F:ATP binding"/>
    <property type="evidence" value="ECO:0007669"/>
    <property type="project" value="UniProtKB-UniRule"/>
</dbReference>
<accession>A0A175RHW8</accession>
<proteinExistence type="inferred from homology"/>
<dbReference type="Pfam" id="PF08245">
    <property type="entry name" value="Mur_ligase_M"/>
    <property type="match status" value="1"/>
</dbReference>
<dbReference type="InterPro" id="IPR036615">
    <property type="entry name" value="Mur_ligase_C_dom_sf"/>
</dbReference>
<comment type="catalytic activity">
    <reaction evidence="7 8">
        <text>UDP-N-acetyl-alpha-D-muramoyl-L-alanine + D-glutamate + ATP = UDP-N-acetyl-alpha-D-muramoyl-L-alanyl-D-glutamate + ADP + phosphate + H(+)</text>
        <dbReference type="Rhea" id="RHEA:16429"/>
        <dbReference type="ChEBI" id="CHEBI:15378"/>
        <dbReference type="ChEBI" id="CHEBI:29986"/>
        <dbReference type="ChEBI" id="CHEBI:30616"/>
        <dbReference type="ChEBI" id="CHEBI:43474"/>
        <dbReference type="ChEBI" id="CHEBI:83898"/>
        <dbReference type="ChEBI" id="CHEBI:83900"/>
        <dbReference type="ChEBI" id="CHEBI:456216"/>
        <dbReference type="EC" id="6.3.2.9"/>
    </reaction>
</comment>
<dbReference type="SUPFAM" id="SSF51735">
    <property type="entry name" value="NAD(P)-binding Rossmann-fold domains"/>
    <property type="match status" value="1"/>
</dbReference>
<keyword evidence="7 8" id="KW-0133">Cell shape</keyword>
<evidence type="ECO:0000313" key="11">
    <source>
        <dbReference type="EMBL" id="KTR02409.1"/>
    </source>
</evidence>
<dbReference type="Proteomes" id="UP000078252">
    <property type="component" value="Unassembled WGS sequence"/>
</dbReference>
<dbReference type="PATRIC" id="fig|33881.3.peg.233"/>
<dbReference type="GO" id="GO:0008360">
    <property type="term" value="P:regulation of cell shape"/>
    <property type="evidence" value="ECO:0007669"/>
    <property type="project" value="UniProtKB-KW"/>
</dbReference>
<evidence type="ECO:0000256" key="5">
    <source>
        <dbReference type="ARBA" id="ARBA00022741"/>
    </source>
</evidence>
<dbReference type="UniPathway" id="UPA00219"/>
<dbReference type="PANTHER" id="PTHR43692">
    <property type="entry name" value="UDP-N-ACETYLMURAMOYLALANINE--D-GLUTAMATE LIGASE"/>
    <property type="match status" value="1"/>
</dbReference>
<dbReference type="SUPFAM" id="SSF53623">
    <property type="entry name" value="MurD-like peptide ligases, catalytic domain"/>
    <property type="match status" value="1"/>
</dbReference>
<dbReference type="EMBL" id="LDQC01000116">
    <property type="protein sequence ID" value="KTR02409.1"/>
    <property type="molecule type" value="Genomic_DNA"/>
</dbReference>
<dbReference type="OrthoDB" id="9809796at2"/>
<comment type="subcellular location">
    <subcellularLocation>
        <location evidence="1 7 8">Cytoplasm</location>
    </subcellularLocation>
</comment>
<dbReference type="Gene3D" id="3.40.50.720">
    <property type="entry name" value="NAD(P)-binding Rossmann-like Domain"/>
    <property type="match status" value="1"/>
</dbReference>
<comment type="pathway">
    <text evidence="2 7 8">Cell wall biogenesis; peptidoglycan biosynthesis.</text>
</comment>
<evidence type="ECO:0000256" key="2">
    <source>
        <dbReference type="ARBA" id="ARBA00004752"/>
    </source>
</evidence>
<evidence type="ECO:0000256" key="1">
    <source>
        <dbReference type="ARBA" id="ARBA00004496"/>
    </source>
</evidence>
<feature type="domain" description="Mur ligase central" evidence="10">
    <location>
        <begin position="142"/>
        <end position="333"/>
    </location>
</feature>
<sequence>MSADAQDAAPDRLAGLDSWYAEGWKGLRVAVLGLGSTGFSVADTLVELGSEVTVYAPDGPDDTIELLDVIGARFVRTPLDAVPDALVEQAPDVVVVSPGLPPHNASVRWSVEHSAVWGDIELAWRVRDKVVRGPVAAPWVTITGTNGKTTTTQLTTAMFEAAGLRAVSCGNIGVPVLDVVRDPDGFDVLVVELSSHQLHYMAESGDGAVVPLASACLNIADDHLEWHGSGEAYRAAKAKVYERTVMACVYNTTDAVTRTMVEGADVVEGCRAVGFTPGVPAVGDVGIVDDVLCDRAFGEDRRSSALELATLADLEEAGLASPHMTMNVLAAAALARAATVQPAAIQQAVRGFRADHHRTELVASADGITWVDDSKATNPHAATASLASFDTVVWIVGGLFKGVDVDGLVQRFGPGVRGVVVIGTDRAPVLEAFARHAPSVPVLQVEASDTDQVMPEAVRHAASVARPGDTVLLAPAAASFDQFDSYSDRGRRFAAAVHEHLGGNGDGGPSGERP</sequence>
<evidence type="ECO:0000256" key="6">
    <source>
        <dbReference type="ARBA" id="ARBA00022840"/>
    </source>
</evidence>
<dbReference type="InterPro" id="IPR013221">
    <property type="entry name" value="Mur_ligase_cen"/>
</dbReference>
<keyword evidence="7 8" id="KW-0131">Cell cycle</keyword>
<keyword evidence="7 8" id="KW-0132">Cell division</keyword>
<evidence type="ECO:0000259" key="10">
    <source>
        <dbReference type="Pfam" id="PF08245"/>
    </source>
</evidence>
<evidence type="ECO:0000259" key="9">
    <source>
        <dbReference type="Pfam" id="PF02875"/>
    </source>
</evidence>
<dbReference type="GO" id="GO:0009252">
    <property type="term" value="P:peptidoglycan biosynthetic process"/>
    <property type="evidence" value="ECO:0007669"/>
    <property type="project" value="UniProtKB-UniRule"/>
</dbReference>
<name>A0A175RHW8_9MICO</name>
<dbReference type="InterPro" id="IPR004101">
    <property type="entry name" value="Mur_ligase_C"/>
</dbReference>
<evidence type="ECO:0000256" key="8">
    <source>
        <dbReference type="RuleBase" id="RU003664"/>
    </source>
</evidence>
<dbReference type="GO" id="GO:0071555">
    <property type="term" value="P:cell wall organization"/>
    <property type="evidence" value="ECO:0007669"/>
    <property type="project" value="UniProtKB-KW"/>
</dbReference>
<comment type="caution">
    <text evidence="11">The sequence shown here is derived from an EMBL/GenBank/DDBJ whole genome shotgun (WGS) entry which is preliminary data.</text>
</comment>
<organism evidence="11 12">
    <name type="scientific">Curtobacterium luteum</name>
    <dbReference type="NCBI Taxonomy" id="33881"/>
    <lineage>
        <taxon>Bacteria</taxon>
        <taxon>Bacillati</taxon>
        <taxon>Actinomycetota</taxon>
        <taxon>Actinomycetes</taxon>
        <taxon>Micrococcales</taxon>
        <taxon>Microbacteriaceae</taxon>
        <taxon>Curtobacterium</taxon>
    </lineage>
</organism>
<keyword evidence="7 8" id="KW-0961">Cell wall biogenesis/degradation</keyword>
<comment type="similarity">
    <text evidence="7">Belongs to the MurCDEF family.</text>
</comment>
<dbReference type="NCBIfam" id="TIGR01087">
    <property type="entry name" value="murD"/>
    <property type="match status" value="1"/>
</dbReference>
<dbReference type="InterPro" id="IPR036565">
    <property type="entry name" value="Mur-like_cat_sf"/>
</dbReference>
<dbReference type="HAMAP" id="MF_00639">
    <property type="entry name" value="MurD"/>
    <property type="match status" value="1"/>
</dbReference>
<gene>
    <name evidence="7 11" type="primary">murD</name>
    <name evidence="11" type="ORF">NS184_16120</name>
</gene>
<dbReference type="Gene3D" id="3.90.190.20">
    <property type="entry name" value="Mur ligase, C-terminal domain"/>
    <property type="match status" value="1"/>
</dbReference>